<protein>
    <submittedName>
        <fullName evidence="1">Hypotheical conserved protein</fullName>
    </submittedName>
</protein>
<dbReference type="InterPro" id="IPR007948">
    <property type="entry name" value="DUF736"/>
</dbReference>
<keyword evidence="2" id="KW-1185">Reference proteome</keyword>
<reference evidence="2" key="1">
    <citation type="journal article" date="2013" name="Genome Announc.">
        <title>Draft Genome Sequence of the Dimorphic Prosthecate Bacterium Brevundimonas abyssalis TAR-001T.</title>
        <authorList>
            <person name="Tsubouchi T."/>
            <person name="Nishi S."/>
            <person name="Usui K."/>
            <person name="Shimane Y."/>
            <person name="Takaki Y."/>
            <person name="Maruyama T."/>
            <person name="Hatada Y."/>
        </authorList>
    </citation>
    <scope>NUCLEOTIDE SEQUENCE [LARGE SCALE GENOMIC DNA]</scope>
    <source>
        <strain evidence="2">TAR-001</strain>
    </source>
</reference>
<comment type="caution">
    <text evidence="1">The sequence shown here is derived from an EMBL/GenBank/DDBJ whole genome shotgun (WGS) entry which is preliminary data.</text>
</comment>
<dbReference type="Proteomes" id="UP000016569">
    <property type="component" value="Unassembled WGS sequence"/>
</dbReference>
<sequence length="108" mass="11694">MSAIGYVKLDRDTGAYEGAVRTLAINAPLRIVPNGSKAADNQPDYRVYSGNVELGAGWIKTGEQSRREYVSLGLAAPELGPRRIYVNLGRAAGQDDEDVFALIWNPAD</sequence>
<accession>A0A8E0NDR4</accession>
<dbReference type="EMBL" id="BATC01000081">
    <property type="protein sequence ID" value="GAD60507.1"/>
    <property type="molecule type" value="Genomic_DNA"/>
</dbReference>
<gene>
    <name evidence="1" type="ORF">MBEBAB_2757</name>
</gene>
<dbReference type="Pfam" id="PF05284">
    <property type="entry name" value="DUF736"/>
    <property type="match status" value="1"/>
</dbReference>
<name>A0A8E0NDR4_9CAUL</name>
<dbReference type="OrthoDB" id="9800788at2"/>
<organism evidence="1 2">
    <name type="scientific">Brevundimonas abyssalis TAR-001</name>
    <dbReference type="NCBI Taxonomy" id="1391729"/>
    <lineage>
        <taxon>Bacteria</taxon>
        <taxon>Pseudomonadati</taxon>
        <taxon>Pseudomonadota</taxon>
        <taxon>Alphaproteobacteria</taxon>
        <taxon>Caulobacterales</taxon>
        <taxon>Caulobacteraceae</taxon>
        <taxon>Brevundimonas</taxon>
    </lineage>
</organism>
<proteinExistence type="predicted"/>
<dbReference type="AlphaFoldDB" id="A0A8E0NDR4"/>
<dbReference type="RefSeq" id="WP_021698601.1">
    <property type="nucleotide sequence ID" value="NZ_BATC01000081.1"/>
</dbReference>
<evidence type="ECO:0000313" key="1">
    <source>
        <dbReference type="EMBL" id="GAD60507.1"/>
    </source>
</evidence>
<evidence type="ECO:0000313" key="2">
    <source>
        <dbReference type="Proteomes" id="UP000016569"/>
    </source>
</evidence>